<evidence type="ECO:0000259" key="2">
    <source>
        <dbReference type="Pfam" id="PF13098"/>
    </source>
</evidence>
<dbReference type="SUPFAM" id="SSF54423">
    <property type="entry name" value="DsbC/DsbG N-terminal domain-like"/>
    <property type="match status" value="1"/>
</dbReference>
<dbReference type="Gene3D" id="3.40.30.10">
    <property type="entry name" value="Glutaredoxin"/>
    <property type="match status" value="1"/>
</dbReference>
<dbReference type="PANTHER" id="PTHR35272">
    <property type="entry name" value="THIOL:DISULFIDE INTERCHANGE PROTEIN DSBC-RELATED"/>
    <property type="match status" value="1"/>
</dbReference>
<dbReference type="InterPro" id="IPR012336">
    <property type="entry name" value="Thioredoxin-like_fold"/>
</dbReference>
<evidence type="ECO:0000256" key="1">
    <source>
        <dbReference type="RuleBase" id="RU364038"/>
    </source>
</evidence>
<keyword evidence="4" id="KW-1185">Reference proteome</keyword>
<evidence type="ECO:0000313" key="3">
    <source>
        <dbReference type="EMBL" id="MFA9461327.1"/>
    </source>
</evidence>
<gene>
    <name evidence="3" type="primary">dsbG</name>
    <name evidence="3" type="ORF">ACERLL_10865</name>
</gene>
<sequence>MPRRFRYARGPAVIGRAALLLLAGALVSPAAAEPPGDLPPAVQALKDQGLHIVNRFDAPGNLTGYAARAGGREVILYATPDGQQVLAGTMLGADGSNLTQKHLDAHMPKPDFGAAWGKLEEASWVAAGAEDPERVVYVFTDPNCPYCHALWKATVPYYEEGLQVRYLPVAVLRSSSLGKSAAILRAEDSAAAIRRHEQAFDQGGIEPLESTDGPAAEKVRANTELMQELGVQGTPTTFYKTEAGAVKTANGMPSLDRLAEIYRLPKQDTGDPALSRFR</sequence>
<dbReference type="PANTHER" id="PTHR35272:SF4">
    <property type="entry name" value="THIOL:DISULFIDE INTERCHANGE PROTEIN DSBG"/>
    <property type="match status" value="1"/>
</dbReference>
<keyword evidence="3" id="KW-0560">Oxidoreductase</keyword>
<dbReference type="InterPro" id="IPR051470">
    <property type="entry name" value="Thiol:disulfide_interchange"/>
</dbReference>
<keyword evidence="1" id="KW-0676">Redox-active center</keyword>
<dbReference type="InterPro" id="IPR009094">
    <property type="entry name" value="DiS-bond_isomerase_DsbC/G_N_sf"/>
</dbReference>
<dbReference type="EMBL" id="JBGUAW010000007">
    <property type="protein sequence ID" value="MFA9461327.1"/>
    <property type="molecule type" value="Genomic_DNA"/>
</dbReference>
<organism evidence="3 4">
    <name type="scientific">Thiohalorhabdus methylotrophus</name>
    <dbReference type="NCBI Taxonomy" id="3242694"/>
    <lineage>
        <taxon>Bacteria</taxon>
        <taxon>Pseudomonadati</taxon>
        <taxon>Pseudomonadota</taxon>
        <taxon>Gammaproteobacteria</taxon>
        <taxon>Thiohalorhabdales</taxon>
        <taxon>Thiohalorhabdaceae</taxon>
        <taxon>Thiohalorhabdus</taxon>
    </lineage>
</organism>
<feature type="signal peptide" evidence="1">
    <location>
        <begin position="1"/>
        <end position="32"/>
    </location>
</feature>
<dbReference type="Proteomes" id="UP001575181">
    <property type="component" value="Unassembled WGS sequence"/>
</dbReference>
<dbReference type="RefSeq" id="WP_373656116.1">
    <property type="nucleotide sequence ID" value="NZ_JBGUAW010000007.1"/>
</dbReference>
<keyword evidence="1" id="KW-0574">Periplasm</keyword>
<evidence type="ECO:0000313" key="4">
    <source>
        <dbReference type="Proteomes" id="UP001575181"/>
    </source>
</evidence>
<feature type="chain" id="PRO_5044975411" description="Thiol:disulfide interchange protein" evidence="1">
    <location>
        <begin position="33"/>
        <end position="278"/>
    </location>
</feature>
<comment type="similarity">
    <text evidence="1">Belongs to the thioredoxin family. DsbC subfamily.</text>
</comment>
<reference evidence="3 4" key="1">
    <citation type="submission" date="2024-08" db="EMBL/GenBank/DDBJ databases">
        <title>Whole-genome sequencing of halo(alkali)philic microorganisms from hypersaline lakes.</title>
        <authorList>
            <person name="Sorokin D.Y."/>
            <person name="Merkel A.Y."/>
            <person name="Messina E."/>
            <person name="Yakimov M."/>
        </authorList>
    </citation>
    <scope>NUCLEOTIDE SEQUENCE [LARGE SCALE GENOMIC DNA]</scope>
    <source>
        <strain evidence="3 4">Cl-TMA</strain>
    </source>
</reference>
<proteinExistence type="inferred from homology"/>
<dbReference type="NCBIfam" id="NF008657">
    <property type="entry name" value="PRK11657.1"/>
    <property type="match status" value="1"/>
</dbReference>
<keyword evidence="1" id="KW-0732">Signal</keyword>
<name>A0ABV4TVI1_9GAMM</name>
<comment type="function">
    <text evidence="1">Required for disulfide bond formation in some periplasmic proteins. Acts by transferring its disulfide bond to other proteins and is reduced in the process.</text>
</comment>
<dbReference type="Gene3D" id="3.10.450.70">
    <property type="entry name" value="Disulphide bond isomerase, DsbC/G, N-terminal"/>
    <property type="match status" value="1"/>
</dbReference>
<comment type="subcellular location">
    <subcellularLocation>
        <location evidence="1">Periplasm</location>
    </subcellularLocation>
</comment>
<dbReference type="InterPro" id="IPR036249">
    <property type="entry name" value="Thioredoxin-like_sf"/>
</dbReference>
<protein>
    <recommendedName>
        <fullName evidence="1">Thiol:disulfide interchange protein</fullName>
    </recommendedName>
</protein>
<dbReference type="InterPro" id="IPR033954">
    <property type="entry name" value="DiS-bond_Isoase_DsbC/G"/>
</dbReference>
<accession>A0ABV4TVI1</accession>
<dbReference type="GO" id="GO:0016491">
    <property type="term" value="F:oxidoreductase activity"/>
    <property type="evidence" value="ECO:0007669"/>
    <property type="project" value="UniProtKB-KW"/>
</dbReference>
<dbReference type="SUPFAM" id="SSF52833">
    <property type="entry name" value="Thioredoxin-like"/>
    <property type="match status" value="1"/>
</dbReference>
<comment type="caution">
    <text evidence="3">The sequence shown here is derived from an EMBL/GenBank/DDBJ whole genome shotgun (WGS) entry which is preliminary data.</text>
</comment>
<dbReference type="Pfam" id="PF13098">
    <property type="entry name" value="Thioredoxin_2"/>
    <property type="match status" value="1"/>
</dbReference>
<dbReference type="CDD" id="cd03020">
    <property type="entry name" value="DsbA_DsbC_DsbG"/>
    <property type="match status" value="1"/>
</dbReference>
<feature type="domain" description="Thioredoxin-like fold" evidence="2">
    <location>
        <begin position="133"/>
        <end position="251"/>
    </location>
</feature>